<accession>X1PYT7</accession>
<name>X1PYT7_9ZZZZ</name>
<dbReference type="AlphaFoldDB" id="X1PYT7"/>
<reference evidence="1" key="1">
    <citation type="journal article" date="2014" name="Front. Microbiol.">
        <title>High frequency of phylogenetically diverse reductive dehalogenase-homologous genes in deep subseafloor sedimentary metagenomes.</title>
        <authorList>
            <person name="Kawai M."/>
            <person name="Futagami T."/>
            <person name="Toyoda A."/>
            <person name="Takaki Y."/>
            <person name="Nishi S."/>
            <person name="Hori S."/>
            <person name="Arai W."/>
            <person name="Tsubouchi T."/>
            <person name="Morono Y."/>
            <person name="Uchiyama I."/>
            <person name="Ito T."/>
            <person name="Fujiyama A."/>
            <person name="Inagaki F."/>
            <person name="Takami H."/>
        </authorList>
    </citation>
    <scope>NUCLEOTIDE SEQUENCE</scope>
    <source>
        <strain evidence="1">Expedition CK06-06</strain>
    </source>
</reference>
<comment type="caution">
    <text evidence="1">The sequence shown here is derived from an EMBL/GenBank/DDBJ whole genome shotgun (WGS) entry which is preliminary data.</text>
</comment>
<organism evidence="1">
    <name type="scientific">marine sediment metagenome</name>
    <dbReference type="NCBI Taxonomy" id="412755"/>
    <lineage>
        <taxon>unclassified sequences</taxon>
        <taxon>metagenomes</taxon>
        <taxon>ecological metagenomes</taxon>
    </lineage>
</organism>
<protein>
    <submittedName>
        <fullName evidence="1">Uncharacterized protein</fullName>
    </submittedName>
</protein>
<dbReference type="EMBL" id="BARW01000212">
    <property type="protein sequence ID" value="GAI61093.1"/>
    <property type="molecule type" value="Genomic_DNA"/>
</dbReference>
<sequence>MIKCSFCEAIIENTEKLPEGWGRAKLQVPSVETVDITFCPLHRKEAEEKLDVAFTKAHPLNR</sequence>
<evidence type="ECO:0000313" key="1">
    <source>
        <dbReference type="EMBL" id="GAI61093.1"/>
    </source>
</evidence>
<gene>
    <name evidence="1" type="ORF">S12H4_01173</name>
</gene>
<proteinExistence type="predicted"/>